<name>X1SP23_9ZZZZ</name>
<organism evidence="1">
    <name type="scientific">marine sediment metagenome</name>
    <dbReference type="NCBI Taxonomy" id="412755"/>
    <lineage>
        <taxon>unclassified sequences</taxon>
        <taxon>metagenomes</taxon>
        <taxon>ecological metagenomes</taxon>
    </lineage>
</organism>
<sequence length="98" mass="11712">MKFKVGNIVILQNLDGLDAFYTKREFEHLPKYIGSGFRISFFSHTFDSLNNWFAAEDRIKGKLGKGTYYERFWFIDKNVRLATKVECDIYWLKELRES</sequence>
<comment type="caution">
    <text evidence="1">The sequence shown here is derived from an EMBL/GenBank/DDBJ whole genome shotgun (WGS) entry which is preliminary data.</text>
</comment>
<evidence type="ECO:0000313" key="1">
    <source>
        <dbReference type="EMBL" id="GAI77095.1"/>
    </source>
</evidence>
<dbReference type="AlphaFoldDB" id="X1SP23"/>
<gene>
    <name evidence="1" type="ORF">S12H4_20654</name>
</gene>
<accession>X1SP23</accession>
<dbReference type="EMBL" id="BARW01010505">
    <property type="protein sequence ID" value="GAI77095.1"/>
    <property type="molecule type" value="Genomic_DNA"/>
</dbReference>
<reference evidence="1" key="1">
    <citation type="journal article" date="2014" name="Front. Microbiol.">
        <title>High frequency of phylogenetically diverse reductive dehalogenase-homologous genes in deep subseafloor sedimentary metagenomes.</title>
        <authorList>
            <person name="Kawai M."/>
            <person name="Futagami T."/>
            <person name="Toyoda A."/>
            <person name="Takaki Y."/>
            <person name="Nishi S."/>
            <person name="Hori S."/>
            <person name="Arai W."/>
            <person name="Tsubouchi T."/>
            <person name="Morono Y."/>
            <person name="Uchiyama I."/>
            <person name="Ito T."/>
            <person name="Fujiyama A."/>
            <person name="Inagaki F."/>
            <person name="Takami H."/>
        </authorList>
    </citation>
    <scope>NUCLEOTIDE SEQUENCE</scope>
    <source>
        <strain evidence="1">Expedition CK06-06</strain>
    </source>
</reference>
<protein>
    <submittedName>
        <fullName evidence="1">Uncharacterized protein</fullName>
    </submittedName>
</protein>
<proteinExistence type="predicted"/>